<dbReference type="InterPro" id="IPR036612">
    <property type="entry name" value="KH_dom_type_1_sf"/>
</dbReference>
<gene>
    <name evidence="5 9" type="primary">rny</name>
    <name evidence="9" type="ORF">ENU66_04325</name>
</gene>
<dbReference type="GO" id="GO:0016787">
    <property type="term" value="F:hydrolase activity"/>
    <property type="evidence" value="ECO:0007669"/>
    <property type="project" value="UniProtKB-KW"/>
</dbReference>
<dbReference type="NCBIfam" id="TIGR00277">
    <property type="entry name" value="HDIG"/>
    <property type="match status" value="1"/>
</dbReference>
<dbReference type="Gene3D" id="1.10.3210.10">
    <property type="entry name" value="Hypothetical protein af1432"/>
    <property type="match status" value="1"/>
</dbReference>
<accession>A0A7V3ZY21</accession>
<evidence type="ECO:0000256" key="5">
    <source>
        <dbReference type="HAMAP-Rule" id="MF_00335"/>
    </source>
</evidence>
<protein>
    <recommendedName>
        <fullName evidence="5 6">Ribonuclease Y</fullName>
        <shortName evidence="5">RNase Y</shortName>
        <ecNumber evidence="5 6">3.1.-.-</ecNumber>
    </recommendedName>
</protein>
<dbReference type="SMART" id="SM00471">
    <property type="entry name" value="HDc"/>
    <property type="match status" value="1"/>
</dbReference>
<keyword evidence="2 5" id="KW-0255">Endonuclease</keyword>
<evidence type="ECO:0000256" key="1">
    <source>
        <dbReference type="ARBA" id="ARBA00022722"/>
    </source>
</evidence>
<comment type="similarity">
    <text evidence="5">Belongs to the RNase Y family.</text>
</comment>
<comment type="function">
    <text evidence="5">Endoribonuclease that initiates mRNA decay.</text>
</comment>
<keyword evidence="7" id="KW-0175">Coiled coil</keyword>
<dbReference type="HAMAP" id="MF_00335">
    <property type="entry name" value="RNase_Y"/>
    <property type="match status" value="1"/>
</dbReference>
<dbReference type="AlphaFoldDB" id="A0A7V3ZY21"/>
<dbReference type="InterPro" id="IPR006674">
    <property type="entry name" value="HD_domain"/>
</dbReference>
<dbReference type="SUPFAM" id="SSF54791">
    <property type="entry name" value="Eukaryotic type KH-domain (KH-domain type I)"/>
    <property type="match status" value="1"/>
</dbReference>
<evidence type="ECO:0000313" key="9">
    <source>
        <dbReference type="EMBL" id="HGL17536.1"/>
    </source>
</evidence>
<reference evidence="9" key="1">
    <citation type="journal article" date="2020" name="mSystems">
        <title>Genome- and Community-Level Interaction Insights into Carbon Utilization and Element Cycling Functions of Hydrothermarchaeota in Hydrothermal Sediment.</title>
        <authorList>
            <person name="Zhou Z."/>
            <person name="Liu Y."/>
            <person name="Xu W."/>
            <person name="Pan J."/>
            <person name="Luo Z.H."/>
            <person name="Li M."/>
        </authorList>
    </citation>
    <scope>NUCLEOTIDE SEQUENCE [LARGE SCALE GENOMIC DNA]</scope>
    <source>
        <strain evidence="9">SpSt-69</strain>
    </source>
</reference>
<evidence type="ECO:0000256" key="3">
    <source>
        <dbReference type="ARBA" id="ARBA00022801"/>
    </source>
</evidence>
<dbReference type="Pfam" id="PF12072">
    <property type="entry name" value="RNase_Y_N"/>
    <property type="match status" value="1"/>
</dbReference>
<dbReference type="PANTHER" id="PTHR12826:SF15">
    <property type="entry name" value="RIBONUCLEASE Y"/>
    <property type="match status" value="1"/>
</dbReference>
<dbReference type="PROSITE" id="PS50084">
    <property type="entry name" value="KH_TYPE_1"/>
    <property type="match status" value="1"/>
</dbReference>
<organism evidence="9">
    <name type="scientific">candidate division WOR-3 bacterium</name>
    <dbReference type="NCBI Taxonomy" id="2052148"/>
    <lineage>
        <taxon>Bacteria</taxon>
        <taxon>Bacteria division WOR-3</taxon>
    </lineage>
</organism>
<dbReference type="PROSITE" id="PS51831">
    <property type="entry name" value="HD"/>
    <property type="match status" value="1"/>
</dbReference>
<dbReference type="GO" id="GO:0005886">
    <property type="term" value="C:plasma membrane"/>
    <property type="evidence" value="ECO:0007669"/>
    <property type="project" value="UniProtKB-UniRule"/>
</dbReference>
<dbReference type="InterPro" id="IPR022711">
    <property type="entry name" value="RNase_Y_N"/>
</dbReference>
<dbReference type="SMART" id="SM00322">
    <property type="entry name" value="KH"/>
    <property type="match status" value="1"/>
</dbReference>
<evidence type="ECO:0000256" key="2">
    <source>
        <dbReference type="ARBA" id="ARBA00022759"/>
    </source>
</evidence>
<comment type="caution">
    <text evidence="9">The sequence shown here is derived from an EMBL/GenBank/DDBJ whole genome shotgun (WGS) entry which is preliminary data.</text>
</comment>
<dbReference type="Gene3D" id="3.30.1370.10">
    <property type="entry name" value="K Homology domain, type 1"/>
    <property type="match status" value="1"/>
</dbReference>
<dbReference type="Pfam" id="PF01966">
    <property type="entry name" value="HD"/>
    <property type="match status" value="1"/>
</dbReference>
<dbReference type="CDD" id="cd00077">
    <property type="entry name" value="HDc"/>
    <property type="match status" value="1"/>
</dbReference>
<keyword evidence="4 5" id="KW-0694">RNA-binding</keyword>
<dbReference type="NCBIfam" id="TIGR03319">
    <property type="entry name" value="RNase_Y"/>
    <property type="match status" value="1"/>
</dbReference>
<dbReference type="InterPro" id="IPR004087">
    <property type="entry name" value="KH_dom"/>
</dbReference>
<dbReference type="EMBL" id="DTDJ01000029">
    <property type="protein sequence ID" value="HGL17536.1"/>
    <property type="molecule type" value="Genomic_DNA"/>
</dbReference>
<keyword evidence="1 5" id="KW-0540">Nuclease</keyword>
<dbReference type="PANTHER" id="PTHR12826">
    <property type="entry name" value="RIBONUCLEASE Y"/>
    <property type="match status" value="1"/>
</dbReference>
<dbReference type="GO" id="GO:0003723">
    <property type="term" value="F:RNA binding"/>
    <property type="evidence" value="ECO:0007669"/>
    <property type="project" value="UniProtKB-UniRule"/>
</dbReference>
<name>A0A7V3ZY21_UNCW3</name>
<dbReference type="GO" id="GO:0006402">
    <property type="term" value="P:mRNA catabolic process"/>
    <property type="evidence" value="ECO:0007669"/>
    <property type="project" value="UniProtKB-UniRule"/>
</dbReference>
<evidence type="ECO:0000256" key="7">
    <source>
        <dbReference type="SAM" id="Coils"/>
    </source>
</evidence>
<dbReference type="CDD" id="cd22431">
    <property type="entry name" value="KH-I_RNaseY"/>
    <property type="match status" value="1"/>
</dbReference>
<evidence type="ECO:0000259" key="8">
    <source>
        <dbReference type="PROSITE" id="PS51831"/>
    </source>
</evidence>
<sequence length="517" mass="58470">MTAIIFGIVGILVGFGLGVGYFKGIYKKKLEQALGTAEQIIENAKKEAEEIKREGENQAKEYWMKERKKFEKETFEAKKELEKTSKRLIEKEQALDKRAEQLNRREILLKQLESELKEREKSIQAKEERLDKLNEEAARKLEEIARLTREEAKQELLRSLEQQVRYEAAQLMYKIREEAKEKAEKEAKELVLQAIQRVATVVSQESTTSIVPIPSDDLKGRIIGREGRNIKTFESITGVEVIIDDTPEAVILSSFDPIRREKARLTLERLIQDGRIHPARIEEIYAQVESEFEEHLKKIGEDATLELGLSGFHPELLKQIGKMKFRTSYGQNLLQHSIEVAYIAGIMASELGLPVHFARRAGLLHDIGKTADETFEGPHALIGAQIAKRLGENDLVVNAIASHHGEESPKNPIAVLVQAADAISGSRPGARRESIEAYLKRIEKLEQIALSFPGVEKAYALQAGREIRIIVEAQKVSDTEAFDIARQVAQKIEGELEFPGQIKVVVIRETRAVEYAR</sequence>
<feature type="domain" description="HD" evidence="8">
    <location>
        <begin position="333"/>
        <end position="426"/>
    </location>
</feature>
<proteinExistence type="inferred from homology"/>
<dbReference type="EC" id="3.1.-.-" evidence="5 6"/>
<keyword evidence="3 5" id="KW-0378">Hydrolase</keyword>
<dbReference type="InterPro" id="IPR017705">
    <property type="entry name" value="Ribonuclease_Y"/>
</dbReference>
<dbReference type="Pfam" id="PF00013">
    <property type="entry name" value="KH_1"/>
    <property type="match status" value="1"/>
</dbReference>
<evidence type="ECO:0000256" key="6">
    <source>
        <dbReference type="NCBIfam" id="TIGR03319"/>
    </source>
</evidence>
<dbReference type="InterPro" id="IPR003607">
    <property type="entry name" value="HD/PDEase_dom"/>
</dbReference>
<dbReference type="InterPro" id="IPR004088">
    <property type="entry name" value="KH_dom_type_1"/>
</dbReference>
<evidence type="ECO:0000256" key="4">
    <source>
        <dbReference type="ARBA" id="ARBA00022884"/>
    </source>
</evidence>
<feature type="coiled-coil region" evidence="7">
    <location>
        <begin position="27"/>
        <end position="193"/>
    </location>
</feature>
<dbReference type="FunFam" id="1.10.3210.10:FF:000013">
    <property type="entry name" value="Ribonuclease Y"/>
    <property type="match status" value="1"/>
</dbReference>
<dbReference type="SUPFAM" id="SSF109604">
    <property type="entry name" value="HD-domain/PDEase-like"/>
    <property type="match status" value="1"/>
</dbReference>
<dbReference type="InterPro" id="IPR006675">
    <property type="entry name" value="HDIG_dom"/>
</dbReference>
<dbReference type="GO" id="GO:0004521">
    <property type="term" value="F:RNA endonuclease activity"/>
    <property type="evidence" value="ECO:0007669"/>
    <property type="project" value="UniProtKB-UniRule"/>
</dbReference>